<feature type="domain" description="Solute-binding protein family 5" evidence="2">
    <location>
        <begin position="109"/>
        <end position="481"/>
    </location>
</feature>
<reference evidence="3 4" key="1">
    <citation type="submission" date="2018-11" db="EMBL/GenBank/DDBJ databases">
        <title>Sequencing the genomes of 1000 actinobacteria strains.</title>
        <authorList>
            <person name="Klenk H.-P."/>
        </authorList>
    </citation>
    <scope>NUCLEOTIDE SEQUENCE [LARGE SCALE GENOMIC DNA]</scope>
    <source>
        <strain evidence="3 4">DSM 13521</strain>
    </source>
</reference>
<dbReference type="Proteomes" id="UP000275356">
    <property type="component" value="Unassembled WGS sequence"/>
</dbReference>
<dbReference type="RefSeq" id="WP_170169447.1">
    <property type="nucleotide sequence ID" value="NZ_RKHQ01000001.1"/>
</dbReference>
<dbReference type="CDD" id="cd08512">
    <property type="entry name" value="PBP2_NikA_DppA_OppA_like_7"/>
    <property type="match status" value="1"/>
</dbReference>
<dbReference type="SUPFAM" id="SSF53850">
    <property type="entry name" value="Periplasmic binding protein-like II"/>
    <property type="match status" value="1"/>
</dbReference>
<name>A0A3N2DDC9_9MICO</name>
<dbReference type="PANTHER" id="PTHR30290">
    <property type="entry name" value="PERIPLASMIC BINDING COMPONENT OF ABC TRANSPORTER"/>
    <property type="match status" value="1"/>
</dbReference>
<evidence type="ECO:0000259" key="2">
    <source>
        <dbReference type="Pfam" id="PF00496"/>
    </source>
</evidence>
<dbReference type="PROSITE" id="PS51257">
    <property type="entry name" value="PROKAR_LIPOPROTEIN"/>
    <property type="match status" value="1"/>
</dbReference>
<comment type="caution">
    <text evidence="3">The sequence shown here is derived from an EMBL/GenBank/DDBJ whole genome shotgun (WGS) entry which is preliminary data.</text>
</comment>
<keyword evidence="4" id="KW-1185">Reference proteome</keyword>
<protein>
    <submittedName>
        <fullName evidence="3">Peptide/nickel transport system substrate-binding protein</fullName>
    </submittedName>
</protein>
<dbReference type="AlphaFoldDB" id="A0A3N2DDC9"/>
<keyword evidence="1" id="KW-0732">Signal</keyword>
<organism evidence="3 4">
    <name type="scientific">Salana multivorans</name>
    <dbReference type="NCBI Taxonomy" id="120377"/>
    <lineage>
        <taxon>Bacteria</taxon>
        <taxon>Bacillati</taxon>
        <taxon>Actinomycetota</taxon>
        <taxon>Actinomycetes</taxon>
        <taxon>Micrococcales</taxon>
        <taxon>Beutenbergiaceae</taxon>
        <taxon>Salana</taxon>
    </lineage>
</organism>
<dbReference type="EMBL" id="RKHQ01000001">
    <property type="protein sequence ID" value="ROR97747.1"/>
    <property type="molecule type" value="Genomic_DNA"/>
</dbReference>
<sequence length="565" mass="60863">MSLTSVKRRTLRGAGAAAAIAAALVLSSCGGDTGQGSTPQGSTTGGDDAPAAGASFVWVVPGLPSTTDPVEGGPLPRVIGPERGSLLVQYDLADVAGMGCDALAPIDALRGDLAESWEISEDGTTITFKLREGVTSSFGNQLTAEDVKWSLERSVALSSTSQRFLALTTMWREQDPITIVDDHTVEIHVDTPGSLDVANLTMFSWMIFDSTEAKKHATPDDEWAAEWLQKNSADFGPWAFTEADWQSTQQLSMTRNPNYWAADEYGNVDRLVIKAVPEGSSRAQLVTTGEAQLATDLSAQDVTHIQDAASAQVLNCLSANRDTLVLNQGYEPLADERVRQALSLALDRGQLNQGAYLGLANEPTDGLSQAYDFPRPTDEADRIRYDVDAAKALLVEAGYPDGFQLEVTYSQSRPGPQATQLALNIQSQLGELGIAVTLKEVPSSTQFNSAFLDGQYQAVVYQEPPAIADPQYSATLYNASTSPQNTFGFDDPEYDDLSLRLLETNPGPERDELATQIAALTVRTTPVVYLVDTNTQFVLSTTVDTATIRQQPGNRLELWRAEVDG</sequence>
<feature type="signal peptide" evidence="1">
    <location>
        <begin position="1"/>
        <end position="30"/>
    </location>
</feature>
<evidence type="ECO:0000313" key="4">
    <source>
        <dbReference type="Proteomes" id="UP000275356"/>
    </source>
</evidence>
<gene>
    <name evidence="3" type="ORF">EDD28_2353</name>
</gene>
<dbReference type="InterPro" id="IPR039424">
    <property type="entry name" value="SBP_5"/>
</dbReference>
<evidence type="ECO:0000313" key="3">
    <source>
        <dbReference type="EMBL" id="ROR97747.1"/>
    </source>
</evidence>
<feature type="chain" id="PRO_5039434737" evidence="1">
    <location>
        <begin position="31"/>
        <end position="565"/>
    </location>
</feature>
<dbReference type="GO" id="GO:1904680">
    <property type="term" value="F:peptide transmembrane transporter activity"/>
    <property type="evidence" value="ECO:0007669"/>
    <property type="project" value="TreeGrafter"/>
</dbReference>
<dbReference type="Gene3D" id="3.40.190.10">
    <property type="entry name" value="Periplasmic binding protein-like II"/>
    <property type="match status" value="1"/>
</dbReference>
<accession>A0A3N2DDC9</accession>
<dbReference type="Pfam" id="PF00496">
    <property type="entry name" value="SBP_bac_5"/>
    <property type="match status" value="1"/>
</dbReference>
<dbReference type="GO" id="GO:0015833">
    <property type="term" value="P:peptide transport"/>
    <property type="evidence" value="ECO:0007669"/>
    <property type="project" value="TreeGrafter"/>
</dbReference>
<dbReference type="Gene3D" id="3.10.105.10">
    <property type="entry name" value="Dipeptide-binding Protein, Domain 3"/>
    <property type="match status" value="1"/>
</dbReference>
<proteinExistence type="predicted"/>
<dbReference type="InterPro" id="IPR000914">
    <property type="entry name" value="SBP_5_dom"/>
</dbReference>
<evidence type="ECO:0000256" key="1">
    <source>
        <dbReference type="SAM" id="SignalP"/>
    </source>
</evidence>